<dbReference type="PIRSF" id="PIRSF000498">
    <property type="entry name" value="Riboflavin_syn_A"/>
    <property type="match status" value="1"/>
</dbReference>
<keyword evidence="13" id="KW-1185">Reference proteome</keyword>
<dbReference type="EMBL" id="JBHLVF010000041">
    <property type="protein sequence ID" value="MFC0395217.1"/>
    <property type="molecule type" value="Genomic_DNA"/>
</dbReference>
<feature type="domain" description="Lumazine-binding" evidence="11">
    <location>
        <begin position="1"/>
        <end position="96"/>
    </location>
</feature>
<evidence type="ECO:0000313" key="13">
    <source>
        <dbReference type="Proteomes" id="UP001589818"/>
    </source>
</evidence>
<dbReference type="GO" id="GO:0004746">
    <property type="term" value="F:riboflavin synthase activity"/>
    <property type="evidence" value="ECO:0007669"/>
    <property type="project" value="UniProtKB-EC"/>
</dbReference>
<gene>
    <name evidence="12" type="primary">ribE</name>
    <name evidence="12" type="ORF">ACFFJ8_28105</name>
</gene>
<dbReference type="InterPro" id="IPR017938">
    <property type="entry name" value="Riboflavin_synthase-like_b-brl"/>
</dbReference>
<dbReference type="InterPro" id="IPR001783">
    <property type="entry name" value="Lumazine-bd"/>
</dbReference>
<evidence type="ECO:0000256" key="6">
    <source>
        <dbReference type="ARBA" id="ARBA00022619"/>
    </source>
</evidence>
<protein>
    <recommendedName>
        <fullName evidence="5 9">Riboflavin synthase</fullName>
        <ecNumber evidence="4 9">2.5.1.9</ecNumber>
    </recommendedName>
</protein>
<evidence type="ECO:0000256" key="4">
    <source>
        <dbReference type="ARBA" id="ARBA00012827"/>
    </source>
</evidence>
<keyword evidence="7 12" id="KW-0808">Transferase</keyword>
<dbReference type="NCBIfam" id="TIGR00187">
    <property type="entry name" value="ribE"/>
    <property type="match status" value="1"/>
</dbReference>
<dbReference type="EC" id="2.5.1.9" evidence="4 9"/>
<dbReference type="Proteomes" id="UP001589818">
    <property type="component" value="Unassembled WGS sequence"/>
</dbReference>
<dbReference type="RefSeq" id="WP_204816343.1">
    <property type="nucleotide sequence ID" value="NZ_JANHOF010000001.1"/>
</dbReference>
<comment type="function">
    <text evidence="2">Catalyzes the dismutation of two molecules of 6,7-dimethyl-8-ribityllumazine, resulting in the formation of riboflavin and 5-amino-6-(D-ribitylamino)uracil.</text>
</comment>
<evidence type="ECO:0000256" key="3">
    <source>
        <dbReference type="ARBA" id="ARBA00004887"/>
    </source>
</evidence>
<comment type="caution">
    <text evidence="12">The sequence shown here is derived from an EMBL/GenBank/DDBJ whole genome shotgun (WGS) entry which is preliminary data.</text>
</comment>
<dbReference type="Gene3D" id="2.40.30.20">
    <property type="match status" value="2"/>
</dbReference>
<dbReference type="SUPFAM" id="SSF63380">
    <property type="entry name" value="Riboflavin synthase domain-like"/>
    <property type="match status" value="2"/>
</dbReference>
<evidence type="ECO:0000259" key="11">
    <source>
        <dbReference type="PROSITE" id="PS51177"/>
    </source>
</evidence>
<evidence type="ECO:0000313" key="12">
    <source>
        <dbReference type="EMBL" id="MFC0395217.1"/>
    </source>
</evidence>
<evidence type="ECO:0000256" key="10">
    <source>
        <dbReference type="PROSITE-ProRule" id="PRU00524"/>
    </source>
</evidence>
<dbReference type="PROSITE" id="PS51177">
    <property type="entry name" value="LUMAZINE_BIND"/>
    <property type="match status" value="2"/>
</dbReference>
<evidence type="ECO:0000256" key="8">
    <source>
        <dbReference type="ARBA" id="ARBA00022737"/>
    </source>
</evidence>
<dbReference type="InterPro" id="IPR026017">
    <property type="entry name" value="Lumazine-bd_dom"/>
</dbReference>
<feature type="repeat" description="Lumazine-binding" evidence="10">
    <location>
        <begin position="97"/>
        <end position="194"/>
    </location>
</feature>
<name>A0ABV6JH45_9BACL</name>
<dbReference type="Pfam" id="PF00677">
    <property type="entry name" value="Lum_binding"/>
    <property type="match status" value="2"/>
</dbReference>
<accession>A0ABV6JH45</accession>
<evidence type="ECO:0000256" key="5">
    <source>
        <dbReference type="ARBA" id="ARBA00013950"/>
    </source>
</evidence>
<dbReference type="PANTHER" id="PTHR21098">
    <property type="entry name" value="RIBOFLAVIN SYNTHASE ALPHA CHAIN"/>
    <property type="match status" value="1"/>
</dbReference>
<keyword evidence="8" id="KW-0677">Repeat</keyword>
<dbReference type="NCBIfam" id="NF009566">
    <property type="entry name" value="PRK13020.1"/>
    <property type="match status" value="1"/>
</dbReference>
<feature type="repeat" description="Lumazine-binding" evidence="10">
    <location>
        <begin position="1"/>
        <end position="96"/>
    </location>
</feature>
<dbReference type="PANTHER" id="PTHR21098:SF12">
    <property type="entry name" value="RIBOFLAVIN SYNTHASE"/>
    <property type="match status" value="1"/>
</dbReference>
<comment type="pathway">
    <text evidence="3">Cofactor biosynthesis; riboflavin biosynthesis; riboflavin from 2-hydroxy-3-oxobutyl phosphate and 5-amino-6-(D-ribitylamino)uracil: step 2/2.</text>
</comment>
<dbReference type="InterPro" id="IPR023366">
    <property type="entry name" value="ATP_synth_asu-like_sf"/>
</dbReference>
<evidence type="ECO:0000256" key="2">
    <source>
        <dbReference type="ARBA" id="ARBA00002803"/>
    </source>
</evidence>
<reference evidence="12 13" key="1">
    <citation type="submission" date="2024-09" db="EMBL/GenBank/DDBJ databases">
        <authorList>
            <person name="Sun Q."/>
            <person name="Mori K."/>
        </authorList>
    </citation>
    <scope>NUCLEOTIDE SEQUENCE [LARGE SCALE GENOMIC DNA]</scope>
    <source>
        <strain evidence="12 13">CCM 4839</strain>
    </source>
</reference>
<organism evidence="12 13">
    <name type="scientific">Paenibacillus mendelii</name>
    <dbReference type="NCBI Taxonomy" id="206163"/>
    <lineage>
        <taxon>Bacteria</taxon>
        <taxon>Bacillati</taxon>
        <taxon>Bacillota</taxon>
        <taxon>Bacilli</taxon>
        <taxon>Bacillales</taxon>
        <taxon>Paenibacillaceae</taxon>
        <taxon>Paenibacillus</taxon>
    </lineage>
</organism>
<evidence type="ECO:0000256" key="1">
    <source>
        <dbReference type="ARBA" id="ARBA00000968"/>
    </source>
</evidence>
<evidence type="ECO:0000256" key="7">
    <source>
        <dbReference type="ARBA" id="ARBA00022679"/>
    </source>
</evidence>
<proteinExistence type="predicted"/>
<evidence type="ECO:0000256" key="9">
    <source>
        <dbReference type="NCBIfam" id="TIGR00187"/>
    </source>
</evidence>
<sequence length="231" mass="24602">MFTGLIEEIGTLKRVFKQGEAMMLTFEASRILSDVMIGDSISVNGVCLTVTEFNRSAFTVDVMPQTFRHTNLKDIRSGESVNLERAMKAGGRFGGHIVQGHVDGTGIIVSRTADANAVVFAIRPHDAGCMRYIIPQGSVTIDGISLTVTECHESGFSISIIPHTLRETALQSKQPGSSLNIECDLLGKYVDHLLHYKGSGPRGSGDSMEAGGVSGPGKGLTAAFLADNGFL</sequence>
<feature type="domain" description="Lumazine-binding" evidence="11">
    <location>
        <begin position="97"/>
        <end position="194"/>
    </location>
</feature>
<dbReference type="NCBIfam" id="NF006767">
    <property type="entry name" value="PRK09289.1"/>
    <property type="match status" value="1"/>
</dbReference>
<comment type="catalytic activity">
    <reaction evidence="1">
        <text>2 6,7-dimethyl-8-(1-D-ribityl)lumazine + H(+) = 5-amino-6-(D-ribitylamino)uracil + riboflavin</text>
        <dbReference type="Rhea" id="RHEA:20772"/>
        <dbReference type="ChEBI" id="CHEBI:15378"/>
        <dbReference type="ChEBI" id="CHEBI:15934"/>
        <dbReference type="ChEBI" id="CHEBI:57986"/>
        <dbReference type="ChEBI" id="CHEBI:58201"/>
        <dbReference type="EC" id="2.5.1.9"/>
    </reaction>
</comment>
<dbReference type="CDD" id="cd00402">
    <property type="entry name" value="Riboflavin_synthase_like"/>
    <property type="match status" value="1"/>
</dbReference>
<keyword evidence="6" id="KW-0686">Riboflavin biosynthesis</keyword>